<reference evidence="18" key="1">
    <citation type="submission" date="2025-08" db="UniProtKB">
        <authorList>
            <consortium name="RefSeq"/>
        </authorList>
    </citation>
    <scope>IDENTIFICATION</scope>
    <source>
        <strain evidence="18">11010-0011.00</strain>
        <tissue evidence="18">Whole body</tissue>
    </source>
</reference>
<feature type="region of interest" description="Disordered" evidence="15">
    <location>
        <begin position="138"/>
        <end position="194"/>
    </location>
</feature>
<dbReference type="RefSeq" id="XP_030377717.1">
    <property type="nucleotide sequence ID" value="XM_030521857.1"/>
</dbReference>
<comment type="subcellular location">
    <subcellularLocation>
        <location evidence="3">Late endosome</location>
    </subcellularLocation>
    <subcellularLocation>
        <location evidence="2">Lysosome</location>
    </subcellularLocation>
</comment>
<comment type="similarity">
    <text evidence="4">Belongs to the KCMF1 family.</text>
</comment>
<dbReference type="GO" id="GO:0005764">
    <property type="term" value="C:lysosome"/>
    <property type="evidence" value="ECO:0007669"/>
    <property type="project" value="UniProtKB-SubCell"/>
</dbReference>
<evidence type="ECO:0000256" key="6">
    <source>
        <dbReference type="ARBA" id="ARBA00014999"/>
    </source>
</evidence>
<dbReference type="GO" id="GO:0005770">
    <property type="term" value="C:late endosome"/>
    <property type="evidence" value="ECO:0007669"/>
    <property type="project" value="UniProtKB-SubCell"/>
</dbReference>
<dbReference type="Pfam" id="PF00569">
    <property type="entry name" value="ZZ"/>
    <property type="match status" value="1"/>
</dbReference>
<evidence type="ECO:0000313" key="18">
    <source>
        <dbReference type="RefSeq" id="XP_030377717.1"/>
    </source>
</evidence>
<keyword evidence="10 14" id="KW-0863">Zinc-finger</keyword>
<keyword evidence="12" id="KW-0862">Zinc</keyword>
<evidence type="ECO:0000256" key="2">
    <source>
        <dbReference type="ARBA" id="ARBA00004371"/>
    </source>
</evidence>
<keyword evidence="8" id="KW-0479">Metal-binding</keyword>
<dbReference type="SMART" id="SM00355">
    <property type="entry name" value="ZnF_C2H2"/>
    <property type="match status" value="2"/>
</dbReference>
<evidence type="ECO:0000256" key="7">
    <source>
        <dbReference type="ARBA" id="ARBA00022679"/>
    </source>
</evidence>
<dbReference type="GO" id="GO:0005886">
    <property type="term" value="C:plasma membrane"/>
    <property type="evidence" value="ECO:0007669"/>
    <property type="project" value="TreeGrafter"/>
</dbReference>
<dbReference type="GO" id="GO:0023051">
    <property type="term" value="P:regulation of signaling"/>
    <property type="evidence" value="ECO:0007669"/>
    <property type="project" value="UniProtKB-ARBA"/>
</dbReference>
<evidence type="ECO:0000256" key="15">
    <source>
        <dbReference type="SAM" id="MobiDB-lite"/>
    </source>
</evidence>
<dbReference type="Proteomes" id="UP000504634">
    <property type="component" value="Unplaced"/>
</dbReference>
<dbReference type="PROSITE" id="PS50135">
    <property type="entry name" value="ZF_ZZ_2"/>
    <property type="match status" value="1"/>
</dbReference>
<name>A0A6J2TRY9_DROLE</name>
<dbReference type="PROSITE" id="PS01357">
    <property type="entry name" value="ZF_ZZ_1"/>
    <property type="match status" value="1"/>
</dbReference>
<gene>
    <name evidence="18" type="primary">LOC115626473</name>
</gene>
<evidence type="ECO:0000256" key="3">
    <source>
        <dbReference type="ARBA" id="ARBA00004603"/>
    </source>
</evidence>
<dbReference type="PANTHER" id="PTHR12268:SF13">
    <property type="entry name" value="E3 UBIQUITIN-PROTEIN LIGASE KCMF1"/>
    <property type="match status" value="1"/>
</dbReference>
<accession>A0A6J2TRY9</accession>
<evidence type="ECO:0000313" key="17">
    <source>
        <dbReference type="Proteomes" id="UP000504634"/>
    </source>
</evidence>
<comment type="catalytic activity">
    <reaction evidence="1">
        <text>S-ubiquitinyl-[E2 ubiquitin-conjugating enzyme]-L-cysteine + [acceptor protein]-L-lysine = [E2 ubiquitin-conjugating enzyme]-L-cysteine + N(6)-ubiquitinyl-[acceptor protein]-L-lysine.</text>
        <dbReference type="EC" id="2.3.2.27"/>
    </reaction>
</comment>
<dbReference type="GO" id="GO:0045202">
    <property type="term" value="C:synapse"/>
    <property type="evidence" value="ECO:0007669"/>
    <property type="project" value="GOC"/>
</dbReference>
<dbReference type="OrthoDB" id="7873042at2759"/>
<dbReference type="InterPro" id="IPR043145">
    <property type="entry name" value="Znf_ZZ_sf"/>
</dbReference>
<evidence type="ECO:0000256" key="1">
    <source>
        <dbReference type="ARBA" id="ARBA00000900"/>
    </source>
</evidence>
<dbReference type="EC" id="2.3.2.27" evidence="5"/>
<dbReference type="GO" id="GO:0008270">
    <property type="term" value="F:zinc ion binding"/>
    <property type="evidence" value="ECO:0007669"/>
    <property type="project" value="UniProtKB-KW"/>
</dbReference>
<sequence length="432" mass="49291">MGHRNICCDGCNRLNFFGRRFKCLRCVNYDLCGECYDQRIETHDHSVDHPMQLILENQLPELILPGETLELMHLPNCYTCPYCGLFGQSAKQLIDHVVTLHRLSDTYVVCPMCSVLPGVELVTIRNLARHLLLNHTEHANSLDPDTPPLRASLGRASRRRRRQTSTSNSSTYSQSNSNSNNNNNNNNNSISSVSSSVDSEAGIDILFQLTEMRRLRPNLANLSTRWPLAQQLDNIEEISEDEVRARSANLSTSVAAEPLITRTIEELTLSLCSPPTTTERPDADKFLLLKWIAAEEERTQGAEEVSHQRQCHRVFTEHLLLSMLCERELRLPEQNVEPVVNRKLIPTIEKEDKELVLALKDSDEGREPEESKAKPRRSEVMKLMALPWAWAWQAYSKIQFIELEGVTLDESEVNGQELIQQHEKDEKEVDID</sequence>
<evidence type="ECO:0000256" key="13">
    <source>
        <dbReference type="ARBA" id="ARBA00023228"/>
    </source>
</evidence>
<dbReference type="PANTHER" id="PTHR12268">
    <property type="entry name" value="E3 UBIQUITIN-PROTEIN LIGASE KCMF1"/>
    <property type="match status" value="1"/>
</dbReference>
<dbReference type="Gene3D" id="3.30.60.90">
    <property type="match status" value="1"/>
</dbReference>
<evidence type="ECO:0000256" key="11">
    <source>
        <dbReference type="ARBA" id="ARBA00022786"/>
    </source>
</evidence>
<evidence type="ECO:0000256" key="8">
    <source>
        <dbReference type="ARBA" id="ARBA00022723"/>
    </source>
</evidence>
<dbReference type="InterPro" id="IPR050774">
    <property type="entry name" value="KCMF1/Dystrophin"/>
</dbReference>
<keyword evidence="13" id="KW-0458">Lysosome</keyword>
<evidence type="ECO:0000259" key="16">
    <source>
        <dbReference type="PROSITE" id="PS50135"/>
    </source>
</evidence>
<keyword evidence="9" id="KW-0967">Endosome</keyword>
<dbReference type="Pfam" id="PF05605">
    <property type="entry name" value="zf-Di19"/>
    <property type="match status" value="1"/>
</dbReference>
<protein>
    <recommendedName>
        <fullName evidence="6">E3 ubiquitin-protein ligase KCMF1</fullName>
        <ecNumber evidence="5">2.3.2.27</ecNumber>
    </recommendedName>
</protein>
<evidence type="ECO:0000256" key="9">
    <source>
        <dbReference type="ARBA" id="ARBA00022753"/>
    </source>
</evidence>
<organism evidence="17 18">
    <name type="scientific">Drosophila lebanonensis</name>
    <name type="common">Fruit fly</name>
    <name type="synonym">Scaptodrosophila lebanonensis</name>
    <dbReference type="NCBI Taxonomy" id="7225"/>
    <lineage>
        <taxon>Eukaryota</taxon>
        <taxon>Metazoa</taxon>
        <taxon>Ecdysozoa</taxon>
        <taxon>Arthropoda</taxon>
        <taxon>Hexapoda</taxon>
        <taxon>Insecta</taxon>
        <taxon>Pterygota</taxon>
        <taxon>Neoptera</taxon>
        <taxon>Endopterygota</taxon>
        <taxon>Diptera</taxon>
        <taxon>Brachycera</taxon>
        <taxon>Muscomorpha</taxon>
        <taxon>Ephydroidea</taxon>
        <taxon>Drosophilidae</taxon>
        <taxon>Scaptodrosophila</taxon>
    </lineage>
</organism>
<dbReference type="CDD" id="cd02338">
    <property type="entry name" value="ZZ_PCMF_like"/>
    <property type="match status" value="1"/>
</dbReference>
<proteinExistence type="inferred from homology"/>
<dbReference type="GO" id="GO:0010646">
    <property type="term" value="P:regulation of cell communication"/>
    <property type="evidence" value="ECO:0007669"/>
    <property type="project" value="UniProtKB-ARBA"/>
</dbReference>
<evidence type="ECO:0000256" key="5">
    <source>
        <dbReference type="ARBA" id="ARBA00012483"/>
    </source>
</evidence>
<evidence type="ECO:0000256" key="4">
    <source>
        <dbReference type="ARBA" id="ARBA00010938"/>
    </source>
</evidence>
<dbReference type="GO" id="GO:0061630">
    <property type="term" value="F:ubiquitin protein ligase activity"/>
    <property type="evidence" value="ECO:0007669"/>
    <property type="project" value="UniProtKB-EC"/>
</dbReference>
<feature type="domain" description="ZZ-type" evidence="16">
    <location>
        <begin position="3"/>
        <end position="59"/>
    </location>
</feature>
<dbReference type="InterPro" id="IPR013087">
    <property type="entry name" value="Znf_C2H2_type"/>
</dbReference>
<dbReference type="GO" id="GO:0099536">
    <property type="term" value="P:synaptic signaling"/>
    <property type="evidence" value="ECO:0007669"/>
    <property type="project" value="TreeGrafter"/>
</dbReference>
<dbReference type="InterPro" id="IPR000433">
    <property type="entry name" value="Znf_ZZ"/>
</dbReference>
<feature type="compositionally biased region" description="Low complexity" evidence="15">
    <location>
        <begin position="164"/>
        <end position="194"/>
    </location>
</feature>
<evidence type="ECO:0000256" key="14">
    <source>
        <dbReference type="PROSITE-ProRule" id="PRU00228"/>
    </source>
</evidence>
<dbReference type="GeneID" id="115626473"/>
<evidence type="ECO:0000256" key="12">
    <source>
        <dbReference type="ARBA" id="ARBA00022833"/>
    </source>
</evidence>
<keyword evidence="7" id="KW-0808">Transferase</keyword>
<dbReference type="AlphaFoldDB" id="A0A6J2TRY9"/>
<dbReference type="SMART" id="SM00291">
    <property type="entry name" value="ZnF_ZZ"/>
    <property type="match status" value="1"/>
</dbReference>
<keyword evidence="11" id="KW-0833">Ubl conjugation pathway</keyword>
<dbReference type="InterPro" id="IPR008598">
    <property type="entry name" value="Di19_Zn-bd"/>
</dbReference>
<dbReference type="SUPFAM" id="SSF57850">
    <property type="entry name" value="RING/U-box"/>
    <property type="match status" value="1"/>
</dbReference>
<evidence type="ECO:0000256" key="10">
    <source>
        <dbReference type="ARBA" id="ARBA00022771"/>
    </source>
</evidence>
<keyword evidence="17" id="KW-1185">Reference proteome</keyword>